<feature type="region of interest" description="Disordered" evidence="1">
    <location>
        <begin position="139"/>
        <end position="159"/>
    </location>
</feature>
<feature type="region of interest" description="Disordered" evidence="1">
    <location>
        <begin position="236"/>
        <end position="309"/>
    </location>
</feature>
<feature type="region of interest" description="Disordered" evidence="1">
    <location>
        <begin position="30"/>
        <end position="69"/>
    </location>
</feature>
<feature type="compositionally biased region" description="Low complexity" evidence="1">
    <location>
        <begin position="87"/>
        <end position="98"/>
    </location>
</feature>
<dbReference type="Proteomes" id="UP001141327">
    <property type="component" value="Unassembled WGS sequence"/>
</dbReference>
<accession>A0ABQ8UQX6</accession>
<name>A0ABQ8UQX6_9EUKA</name>
<comment type="caution">
    <text evidence="2">The sequence shown here is derived from an EMBL/GenBank/DDBJ whole genome shotgun (WGS) entry which is preliminary data.</text>
</comment>
<organism evidence="2 3">
    <name type="scientific">Paratrimastix pyriformis</name>
    <dbReference type="NCBI Taxonomy" id="342808"/>
    <lineage>
        <taxon>Eukaryota</taxon>
        <taxon>Metamonada</taxon>
        <taxon>Preaxostyla</taxon>
        <taxon>Paratrimastigidae</taxon>
        <taxon>Paratrimastix</taxon>
    </lineage>
</organism>
<sequence length="309" mass="33020">MSQRFFAPNVANTGGKILLAAQDRHHNHSIHTIKPRVDNSPPEMFSRKPKAFRVPDHPDPNRPSPSFSPKSYANVLMFYPEPRRPTSRVSSTTPTPHTLHPHARSLSRSPARHDPNYHYQPPYLSDGAIERIATQNAKLTSGDSSSLPSSSRIRSSVGAFPPSASALPLPTPALGPDEETLTAFLDQTPALAEAYRSMVAAFTQLEEPVALALAHRALSEQPDRVTARTRRTIMPSRHYWRASTQADHIPTAQPPPEVAGSYTGTPSATSASPHPAAPAASPAPAPAPAPRIGPPGPVADAPAVVAPPS</sequence>
<feature type="compositionally biased region" description="Low complexity" evidence="1">
    <location>
        <begin position="298"/>
        <end position="309"/>
    </location>
</feature>
<feature type="compositionally biased region" description="Low complexity" evidence="1">
    <location>
        <begin position="141"/>
        <end position="159"/>
    </location>
</feature>
<feature type="compositionally biased region" description="Low complexity" evidence="1">
    <location>
        <begin position="259"/>
        <end position="280"/>
    </location>
</feature>
<keyword evidence="3" id="KW-1185">Reference proteome</keyword>
<evidence type="ECO:0000313" key="2">
    <source>
        <dbReference type="EMBL" id="KAJ4460698.1"/>
    </source>
</evidence>
<feature type="region of interest" description="Disordered" evidence="1">
    <location>
        <begin position="82"/>
        <end position="123"/>
    </location>
</feature>
<proteinExistence type="predicted"/>
<gene>
    <name evidence="2" type="ORF">PAPYR_2926</name>
</gene>
<evidence type="ECO:0000313" key="3">
    <source>
        <dbReference type="Proteomes" id="UP001141327"/>
    </source>
</evidence>
<evidence type="ECO:0000256" key="1">
    <source>
        <dbReference type="SAM" id="MobiDB-lite"/>
    </source>
</evidence>
<protein>
    <submittedName>
        <fullName evidence="2">Uncharacterized protein</fullName>
    </submittedName>
</protein>
<feature type="compositionally biased region" description="Pro residues" evidence="1">
    <location>
        <begin position="281"/>
        <end position="297"/>
    </location>
</feature>
<reference evidence="2" key="1">
    <citation type="journal article" date="2022" name="bioRxiv">
        <title>Genomics of Preaxostyla Flagellates Illuminates Evolutionary Transitions and the Path Towards Mitochondrial Loss.</title>
        <authorList>
            <person name="Novak L.V.F."/>
            <person name="Treitli S.C."/>
            <person name="Pyrih J."/>
            <person name="Halakuc P."/>
            <person name="Pipaliya S.V."/>
            <person name="Vacek V."/>
            <person name="Brzon O."/>
            <person name="Soukal P."/>
            <person name="Eme L."/>
            <person name="Dacks J.B."/>
            <person name="Karnkowska A."/>
            <person name="Elias M."/>
            <person name="Hampl V."/>
        </authorList>
    </citation>
    <scope>NUCLEOTIDE SEQUENCE</scope>
    <source>
        <strain evidence="2">RCP-MX</strain>
    </source>
</reference>
<dbReference type="EMBL" id="JAPMOS010000011">
    <property type="protein sequence ID" value="KAJ4460698.1"/>
    <property type="molecule type" value="Genomic_DNA"/>
</dbReference>